<dbReference type="InterPro" id="IPR010427">
    <property type="entry name" value="DUF1023"/>
</dbReference>
<dbReference type="Pfam" id="PF06259">
    <property type="entry name" value="Abhydrolase_8"/>
    <property type="match status" value="1"/>
</dbReference>
<keyword evidence="1" id="KW-0732">Signal</keyword>
<dbReference type="RefSeq" id="WP_231333883.1">
    <property type="nucleotide sequence ID" value="NZ_CP059572.1"/>
</dbReference>
<name>A0ABX8QSQ5_9ACTN</name>
<dbReference type="SUPFAM" id="SSF53474">
    <property type="entry name" value="alpha/beta-Hydrolases"/>
    <property type="match status" value="1"/>
</dbReference>
<evidence type="ECO:0000256" key="1">
    <source>
        <dbReference type="SAM" id="SignalP"/>
    </source>
</evidence>
<feature type="domain" description="DUF1023" evidence="2">
    <location>
        <begin position="89"/>
        <end position="267"/>
    </location>
</feature>
<evidence type="ECO:0000259" key="2">
    <source>
        <dbReference type="Pfam" id="PF06259"/>
    </source>
</evidence>
<gene>
    <name evidence="3" type="ORF">AGRA3207_001552</name>
</gene>
<proteinExistence type="predicted"/>
<dbReference type="EMBL" id="CP059572">
    <property type="protein sequence ID" value="QXJ20782.1"/>
    <property type="molecule type" value="Genomic_DNA"/>
</dbReference>
<accession>A0ABX8QSQ5</accession>
<dbReference type="Proteomes" id="UP001049518">
    <property type="component" value="Chromosome"/>
</dbReference>
<feature type="chain" id="PRO_5046956447" description="DUF1023 domain-containing protein" evidence="1">
    <location>
        <begin position="24"/>
        <end position="323"/>
    </location>
</feature>
<evidence type="ECO:0000313" key="4">
    <source>
        <dbReference type="Proteomes" id="UP001049518"/>
    </source>
</evidence>
<protein>
    <recommendedName>
        <fullName evidence="2">DUF1023 domain-containing protein</fullName>
    </recommendedName>
</protein>
<sequence length="323" mass="33602">MRSRLRVALAGSAVLMAAGSTSAAAGHSEPYAAPAAVPELSAATLDARYQAAGQEIVRARATAERLRDGDRTRTLSAFLAPGRRFLSFDARGNGRAVEVIGDLAHADRVAVVVPGADTTLSTYDSGKFVGGGSRALYGQAAREQDVRVRAPGTRLAVIAWLGYDAPSITSAGVLTSAAATSGARSLDRLVTGVHKVNGHARFALLCHSYGSVVCAKAAHRLAPLPVDEIALFGSPGTTKRDASGLGITAHIWAGRARGDWTRYIPNVRLLGLGFGADPVSRTFGALRFDAGTGPHSGYLRPGSVALRNLALIALGRDREVTRA</sequence>
<feature type="signal peptide" evidence="1">
    <location>
        <begin position="1"/>
        <end position="23"/>
    </location>
</feature>
<organism evidence="3 4">
    <name type="scientific">Actinomadura graeca</name>
    <dbReference type="NCBI Taxonomy" id="2750812"/>
    <lineage>
        <taxon>Bacteria</taxon>
        <taxon>Bacillati</taxon>
        <taxon>Actinomycetota</taxon>
        <taxon>Actinomycetes</taxon>
        <taxon>Streptosporangiales</taxon>
        <taxon>Thermomonosporaceae</taxon>
        <taxon>Actinomadura</taxon>
    </lineage>
</organism>
<dbReference type="InterPro" id="IPR029058">
    <property type="entry name" value="AB_hydrolase_fold"/>
</dbReference>
<dbReference type="Gene3D" id="3.40.50.1820">
    <property type="entry name" value="alpha/beta hydrolase"/>
    <property type="match status" value="1"/>
</dbReference>
<keyword evidence="4" id="KW-1185">Reference proteome</keyword>
<reference evidence="3" key="1">
    <citation type="submission" date="2020-07" db="EMBL/GenBank/DDBJ databases">
        <authorList>
            <person name="Tarantini F.S."/>
            <person name="Hong K.W."/>
            <person name="Chan K.G."/>
        </authorList>
    </citation>
    <scope>NUCLEOTIDE SEQUENCE</scope>
    <source>
        <strain evidence="3">32-07</strain>
    </source>
</reference>
<evidence type="ECO:0000313" key="3">
    <source>
        <dbReference type="EMBL" id="QXJ20782.1"/>
    </source>
</evidence>